<dbReference type="SUPFAM" id="SSF56219">
    <property type="entry name" value="DNase I-like"/>
    <property type="match status" value="1"/>
</dbReference>
<gene>
    <name evidence="2" type="ORF">AYI69_g9332</name>
</gene>
<sequence length="383" mass="42203">MPFLPHRYSDNELYWQPGQIVYYDCRHPSLSNNTMLPEISSEKPLTAISWNIERGYKLDGIIEQLAKLDADIICLQGGGVHGNAILSKFNMVATSRQHNCQPVDWNNDGPRRVMLQAQVEIGSGVPPIHVYNAHFECFTGIKGRYGMLQDLLSFVDSFDFSGHKLIFGDMNTIAHSIARFSPLFCNDIYRLKSLFVSEPEFWTKYYLPASRLACRWIEPFDPSDDYTISNHLGLMRAKVDYTFVDKFAVVGKDMLNADFALSDHKLLLLKLAFSTDTGTGTGTSSSSSCSCPCSCPLCAPAPLPQARSTTAILALDNPAHPVRCASCTALAARPLACPPATDPCAAGLLDLKVAKINGLIRQRVCVTALASLLTLTLIFKSKK</sequence>
<dbReference type="InterPro" id="IPR005135">
    <property type="entry name" value="Endo/exonuclease/phosphatase"/>
</dbReference>
<comment type="caution">
    <text evidence="2">The sequence shown here is derived from an EMBL/GenBank/DDBJ whole genome shotgun (WGS) entry which is preliminary data.</text>
</comment>
<evidence type="ECO:0000313" key="2">
    <source>
        <dbReference type="EMBL" id="OMJ12650.1"/>
    </source>
</evidence>
<dbReference type="EMBL" id="LSSM01005465">
    <property type="protein sequence ID" value="OMJ12650.1"/>
    <property type="molecule type" value="Genomic_DNA"/>
</dbReference>
<accession>A0A1R1XDE2</accession>
<dbReference type="Pfam" id="PF03372">
    <property type="entry name" value="Exo_endo_phos"/>
    <property type="match status" value="1"/>
</dbReference>
<feature type="domain" description="Endonuclease/exonuclease/phosphatase" evidence="1">
    <location>
        <begin position="48"/>
        <end position="264"/>
    </location>
</feature>
<organism evidence="2 3">
    <name type="scientific">Smittium culicis</name>
    <dbReference type="NCBI Taxonomy" id="133412"/>
    <lineage>
        <taxon>Eukaryota</taxon>
        <taxon>Fungi</taxon>
        <taxon>Fungi incertae sedis</taxon>
        <taxon>Zoopagomycota</taxon>
        <taxon>Kickxellomycotina</taxon>
        <taxon>Harpellomycetes</taxon>
        <taxon>Harpellales</taxon>
        <taxon>Legeriomycetaceae</taxon>
        <taxon>Smittium</taxon>
    </lineage>
</organism>
<proteinExistence type="predicted"/>
<evidence type="ECO:0000259" key="1">
    <source>
        <dbReference type="Pfam" id="PF03372"/>
    </source>
</evidence>
<dbReference type="AlphaFoldDB" id="A0A1R1XDE2"/>
<name>A0A1R1XDE2_9FUNG</name>
<dbReference type="OrthoDB" id="200415at2759"/>
<reference evidence="3" key="1">
    <citation type="submission" date="2017-01" db="EMBL/GenBank/DDBJ databases">
        <authorList>
            <person name="Wang Y."/>
            <person name="White M."/>
            <person name="Kvist S."/>
            <person name="Moncalvo J.-M."/>
        </authorList>
    </citation>
    <scope>NUCLEOTIDE SEQUENCE [LARGE SCALE GENOMIC DNA]</scope>
    <source>
        <strain evidence="3">ID-206-W2</strain>
    </source>
</reference>
<dbReference type="Proteomes" id="UP000187429">
    <property type="component" value="Unassembled WGS sequence"/>
</dbReference>
<evidence type="ECO:0000313" key="3">
    <source>
        <dbReference type="Proteomes" id="UP000187429"/>
    </source>
</evidence>
<keyword evidence="3" id="KW-1185">Reference proteome</keyword>
<dbReference type="Gene3D" id="3.60.10.10">
    <property type="entry name" value="Endonuclease/exonuclease/phosphatase"/>
    <property type="match status" value="1"/>
</dbReference>
<dbReference type="InterPro" id="IPR036691">
    <property type="entry name" value="Endo/exonu/phosph_ase_sf"/>
</dbReference>
<protein>
    <recommendedName>
        <fullName evidence="1">Endonuclease/exonuclease/phosphatase domain-containing protein</fullName>
    </recommendedName>
</protein>
<dbReference type="GO" id="GO:0003824">
    <property type="term" value="F:catalytic activity"/>
    <property type="evidence" value="ECO:0007669"/>
    <property type="project" value="InterPro"/>
</dbReference>